<proteinExistence type="predicted"/>
<organism evidence="2 3">
    <name type="scientific">Candidatus Viadribacter manganicus</name>
    <dbReference type="NCBI Taxonomy" id="1759059"/>
    <lineage>
        <taxon>Bacteria</taxon>
        <taxon>Pseudomonadati</taxon>
        <taxon>Pseudomonadota</taxon>
        <taxon>Alphaproteobacteria</taxon>
        <taxon>Hyphomonadales</taxon>
        <taxon>Hyphomonadaceae</taxon>
        <taxon>Candidatus Viadribacter</taxon>
    </lineage>
</organism>
<dbReference type="PROSITE" id="PS50213">
    <property type="entry name" value="FAS1"/>
    <property type="match status" value="1"/>
</dbReference>
<dbReference type="STRING" id="1759059.ATE48_07530"/>
<dbReference type="InterPro" id="IPR050904">
    <property type="entry name" value="Adhesion/Biosynth-related"/>
</dbReference>
<dbReference type="Pfam" id="PF02469">
    <property type="entry name" value="Fasciclin"/>
    <property type="match status" value="1"/>
</dbReference>
<dbReference type="SUPFAM" id="SSF82153">
    <property type="entry name" value="FAS1 domain"/>
    <property type="match status" value="1"/>
</dbReference>
<dbReference type="InParanoid" id="A0A1B1AGU3"/>
<evidence type="ECO:0000313" key="3">
    <source>
        <dbReference type="Proteomes" id="UP000092498"/>
    </source>
</evidence>
<accession>A0A1B1AGU3</accession>
<name>A0A1B1AGU3_9PROT</name>
<keyword evidence="3" id="KW-1185">Reference proteome</keyword>
<dbReference type="AlphaFoldDB" id="A0A1B1AGU3"/>
<dbReference type="OrthoDB" id="9800666at2"/>
<feature type="domain" description="FAS1" evidence="1">
    <location>
        <begin position="1"/>
        <end position="131"/>
    </location>
</feature>
<dbReference type="EMBL" id="CP013244">
    <property type="protein sequence ID" value="ANP45782.1"/>
    <property type="molecule type" value="Genomic_DNA"/>
</dbReference>
<dbReference type="PANTHER" id="PTHR10900">
    <property type="entry name" value="PERIOSTIN-RELATED"/>
    <property type="match status" value="1"/>
</dbReference>
<dbReference type="InterPro" id="IPR000782">
    <property type="entry name" value="FAS1_domain"/>
</dbReference>
<dbReference type="KEGG" id="cbot:ATE48_07530"/>
<dbReference type="PANTHER" id="PTHR10900:SF77">
    <property type="entry name" value="FI19380P1"/>
    <property type="match status" value="1"/>
</dbReference>
<gene>
    <name evidence="2" type="ORF">ATE48_07530</name>
</gene>
<protein>
    <recommendedName>
        <fullName evidence="1">FAS1 domain-containing protein</fullName>
    </recommendedName>
</protein>
<sequence>MIMMTNAIEAAGFSVFARMLRTSPFGDLLQSGGPYTIFAPTDAAFSKFPLGAFRTLMEADEQLLRSVAGYHFAAGKVVSARFVGKRIRAVTYSGQSLIIDGRDGLRVNAAIIAQPDVLIGACVVHGIDGVLWPREPEALAR</sequence>
<dbReference type="InterPro" id="IPR036378">
    <property type="entry name" value="FAS1_dom_sf"/>
</dbReference>
<dbReference type="Proteomes" id="UP000092498">
    <property type="component" value="Chromosome"/>
</dbReference>
<dbReference type="RefSeq" id="WP_066769683.1">
    <property type="nucleotide sequence ID" value="NZ_CP013244.1"/>
</dbReference>
<dbReference type="Gene3D" id="2.30.180.10">
    <property type="entry name" value="FAS1 domain"/>
    <property type="match status" value="1"/>
</dbReference>
<evidence type="ECO:0000313" key="2">
    <source>
        <dbReference type="EMBL" id="ANP45782.1"/>
    </source>
</evidence>
<evidence type="ECO:0000259" key="1">
    <source>
        <dbReference type="PROSITE" id="PS50213"/>
    </source>
</evidence>
<dbReference type="SMART" id="SM00554">
    <property type="entry name" value="FAS1"/>
    <property type="match status" value="1"/>
</dbReference>
<reference evidence="2 3" key="1">
    <citation type="submission" date="2015-11" db="EMBL/GenBank/DDBJ databases">
        <title>Whole-Genome Sequence of Candidatus Oderbacter manganicum from the National Park Lower Oder Valley, Germany.</title>
        <authorList>
            <person name="Braun B."/>
            <person name="Liere K."/>
            <person name="Szewzyk U."/>
        </authorList>
    </citation>
    <scope>NUCLEOTIDE SEQUENCE [LARGE SCALE GENOMIC DNA]</scope>
    <source>
        <strain evidence="2 3">OTSz_A_272</strain>
    </source>
</reference>